<keyword evidence="4" id="KW-0732">Signal</keyword>
<dbReference type="InterPro" id="IPR032675">
    <property type="entry name" value="LRR_dom_sf"/>
</dbReference>
<evidence type="ECO:0000256" key="1">
    <source>
        <dbReference type="ARBA" id="ARBA00022614"/>
    </source>
</evidence>
<dbReference type="InterPro" id="IPR013783">
    <property type="entry name" value="Ig-like_fold"/>
</dbReference>
<feature type="region of interest" description="Disordered" evidence="3">
    <location>
        <begin position="26"/>
        <end position="95"/>
    </location>
</feature>
<dbReference type="Proteomes" id="UP000031327">
    <property type="component" value="Unassembled WGS sequence"/>
</dbReference>
<reference evidence="5" key="1">
    <citation type="submission" date="2014-12" db="EMBL/GenBank/DDBJ databases">
        <title>Draft Genome Sequence of Pseudoalteromonas luteoviolacea HI1.</title>
        <authorList>
            <person name="Asahina A.Y."/>
            <person name="Hadfield M.G."/>
        </authorList>
    </citation>
    <scope>NUCLEOTIDE SEQUENCE [LARGE SCALE GENOMIC DNA]</scope>
    <source>
        <strain evidence="5">HI1</strain>
    </source>
</reference>
<dbReference type="PANTHER" id="PTHR47566">
    <property type="match status" value="1"/>
</dbReference>
<feature type="chain" id="PRO_5002151429" description="PKD domain-containing protein" evidence="4">
    <location>
        <begin position="25"/>
        <end position="2020"/>
    </location>
</feature>
<evidence type="ECO:0000256" key="4">
    <source>
        <dbReference type="SAM" id="SignalP"/>
    </source>
</evidence>
<protein>
    <recommendedName>
        <fullName evidence="6">PKD domain-containing protein</fullName>
    </recommendedName>
</protein>
<comment type="caution">
    <text evidence="5">The sequence shown here is derived from an EMBL/GenBank/DDBJ whole genome shotgun (WGS) entry which is preliminary data.</text>
</comment>
<dbReference type="SUPFAM" id="SSF49299">
    <property type="entry name" value="PKD domain"/>
    <property type="match status" value="1"/>
</dbReference>
<dbReference type="InterPro" id="IPR052574">
    <property type="entry name" value="CDIRP"/>
</dbReference>
<accession>A0A0C1QV15</accession>
<name>A0A0C1QV15_9GAMM</name>
<evidence type="ECO:0000256" key="2">
    <source>
        <dbReference type="ARBA" id="ARBA00022737"/>
    </source>
</evidence>
<dbReference type="OrthoDB" id="6313999at2"/>
<evidence type="ECO:0000313" key="5">
    <source>
        <dbReference type="EMBL" id="KID58817.1"/>
    </source>
</evidence>
<dbReference type="PANTHER" id="PTHR47566:SF1">
    <property type="entry name" value="PROTEIN NUD1"/>
    <property type="match status" value="1"/>
</dbReference>
<feature type="signal peptide" evidence="4">
    <location>
        <begin position="1"/>
        <end position="24"/>
    </location>
</feature>
<dbReference type="Pfam" id="PF22352">
    <property type="entry name" value="K319L-like_PKD"/>
    <property type="match status" value="1"/>
</dbReference>
<dbReference type="PROSITE" id="PS51257">
    <property type="entry name" value="PROKAR_LIPOPROTEIN"/>
    <property type="match status" value="1"/>
</dbReference>
<dbReference type="SUPFAM" id="SSF52058">
    <property type="entry name" value="L domain-like"/>
    <property type="match status" value="1"/>
</dbReference>
<proteinExistence type="predicted"/>
<feature type="compositionally biased region" description="Low complexity" evidence="3">
    <location>
        <begin position="51"/>
        <end position="89"/>
    </location>
</feature>
<keyword evidence="2" id="KW-0677">Repeat</keyword>
<dbReference type="Gene3D" id="3.80.10.10">
    <property type="entry name" value="Ribonuclease Inhibitor"/>
    <property type="match status" value="2"/>
</dbReference>
<sequence>MTLSNLRTKRKVLACLALSTLLSACGGSDNNTKSLENKNSGSQLTDEGKTSNSNNPENNQNASDNKGNNNPDNGSDNSKNDGNASSNNNQSPQLNITGSTKVLEQVPITLHANATDTDGEISHYSWHYDDALFTAQDKYASTLTITSHNILAHVDTEISLTVTDNHGAQTTATHLLTVEALANLAPSLDIIGPESVFEDTVFSLNADALDSDGQIKSIQWEHDSALALSLDGVDSSILTITTPNIFENQTVTFTASAQDNQGATNTKSHTVTIKALDNVGADVSINGPDHIEEKQSFILQGTARDIDGGEIQSYQWSYSGELALTLNGRDTQTLTVKSPDIQEDTRVTFKLDATDDQGLTTSTTHTVEISAITQQLTLAGKVTDQPIAYANVELTFDGQTFTTQADETGAYQLDIVYDESQSTELAKLRATGSFAQNNAHVEFISQLGDLAHLTQKAGEDKQLDANEEFGVNVTNITTSEFALIKRQVNQLKTADELEKARKNVEPAEKMRLAKLIKAIVDHNVTLPENVKNTLELVQDEDTADSAIVQLEEEQAELLAKIQTAIEQDSDLVKAATTIAAGDYFLSEARFFNGLGLALKLEADGTGFVANTNDSDFTWQKVNNTINIVFNTPTTLTGVNIDLFGLSLNIIESQNSAHTVETVLLSNNAEQGPAPFIAKLANKSAFIQPERDNFKGEWSLQLSQSDSLLKSLRLNFINDSQVELNNGTETMTASWELIDSGQTLQIKHPQRTLTLNIVREFKLGLQVLVNDGKVTSGVMVRHQNINFDDINFAKTWIPFKTKGDKHAFVVDDKNKFHFNWQHNVKVENQQGKLTRNHYQFSGQDRAFCDVALTQCAITKRQTYELIASSDNLIAIQHTAFEHTNDSVVQVARSMHIYKLSDKAINKPTQFDETFFSSTTAPHLLVGSVNLLAQEYGRGINLKQIENCPPQAHSDCRPKVQYNDGIYWAELADGHLKLTNTVNSAVVYLTIGQANQEGLAICVNNFDCGPRSGRQFKFEWPHLNINIKQTGQGLVVPTVTAFEFGKDFELVLTPEKNNELIYVRGCEGELIDKGLTTSLFKITNPTEDCEIEVDFSPRPLHLGETTVMMDSTDQFNVPLHFIFNISKDGQGILKSEYEVRSFSRLPKFTIKKHSDTEYVAKFDSAYTSIPINKPVSFDNNTQFIKIAGFKFTYEGEQLFISWLEYKREDDLQYLEPIAVKATKQITPMPLMDKLIGEWALSFDTYIDSESSNAQKNVSLTFNQDGTGSLNMGRYIAEHLEDKAFSFNWTITPEGLVELTANNTDYALLRVVSEHNGIHVLSIEQSSIALDDPQYYDWLRVGVGAFIKKADTPFSFADIAGNLSDDWGDFTLYSDGIARRANLHGTEITTLKNNRLTVTATPTCTKTMNGCLLSFERDYELLAQNGQQFYVYRYVNNIRHLSVLNTDNTPTEISHRALMKANPSYFRSLRLYERSKHGIDIWELTYAQKGFNLVTPVYTRNKEVMYTFDHEGMVKESTGDIVLFVPIESNSSGIWFCEIPKDGECSEKNKRFLEYTVPAHPIKLNIDGPGTVTSNLQNGTILHEHNLELTASAKKSGFYVSSVEGCGLQYREHNARYLTYGASDIKSPCEVTIKVEEIPDSIAEKIGVTDPALKACIDNYKHYSPTFLLYGQALNCIGSDEHNTINDLTGLSNFINLSALQFNSMAVTLDNKSISELSKLPRLQTLSIQSSLATDVDMSSLQRLRYLYLRGQNTPNLTFTPSPNLEHVGIESDVLESLAFMNAAQLGSLSVDSDKLKAIDLSQAQGLETLRLKRSIIDTLDLTHNTALKEVDISQSGIAQIAGVTPSHALADLDARLSKLTSLDLSQYAQLQALNIAQNQFTTLDISQVEQLKSLSAYDNPLTSLITIEGSQLKSLSINDTQIDTLNTPHLLNLRTLSADNTKLKELQLTGLRELTWLSASDNTLTELDLSDAEKLWNVYFKNNTLQSIIPGPNTDITMYLEGTQVSEKAQAVIDQQGYKIIN</sequence>
<organism evidence="5">
    <name type="scientific">Pseudoalteromonas luteoviolacea</name>
    <dbReference type="NCBI Taxonomy" id="43657"/>
    <lineage>
        <taxon>Bacteria</taxon>
        <taxon>Pseudomonadati</taxon>
        <taxon>Pseudomonadota</taxon>
        <taxon>Gammaproteobacteria</taxon>
        <taxon>Alteromonadales</taxon>
        <taxon>Pseudoalteromonadaceae</taxon>
        <taxon>Pseudoalteromonas</taxon>
    </lineage>
</organism>
<dbReference type="RefSeq" id="WP_039607986.1">
    <property type="nucleotide sequence ID" value="NZ_JWIC01000003.1"/>
</dbReference>
<dbReference type="InterPro" id="IPR035986">
    <property type="entry name" value="PKD_dom_sf"/>
</dbReference>
<evidence type="ECO:0000256" key="3">
    <source>
        <dbReference type="SAM" id="MobiDB-lite"/>
    </source>
</evidence>
<feature type="compositionally biased region" description="Polar residues" evidence="3">
    <location>
        <begin position="29"/>
        <end position="45"/>
    </location>
</feature>
<dbReference type="GO" id="GO:0035591">
    <property type="term" value="F:signaling adaptor activity"/>
    <property type="evidence" value="ECO:0007669"/>
    <property type="project" value="TreeGrafter"/>
</dbReference>
<dbReference type="EMBL" id="JWIC01000003">
    <property type="protein sequence ID" value="KID58817.1"/>
    <property type="molecule type" value="Genomic_DNA"/>
</dbReference>
<keyword evidence="1" id="KW-0433">Leucine-rich repeat</keyword>
<dbReference type="Gene3D" id="2.60.40.10">
    <property type="entry name" value="Immunoglobulins"/>
    <property type="match status" value="3"/>
</dbReference>
<gene>
    <name evidence="5" type="ORF">JF50_02885</name>
</gene>
<evidence type="ECO:0008006" key="6">
    <source>
        <dbReference type="Google" id="ProtNLM"/>
    </source>
</evidence>